<reference evidence="1" key="1">
    <citation type="submission" date="2020-07" db="EMBL/GenBank/DDBJ databases">
        <title>Multicomponent nature underlies the extraordinary mechanical properties of spider dragline silk.</title>
        <authorList>
            <person name="Kono N."/>
            <person name="Nakamura H."/>
            <person name="Mori M."/>
            <person name="Yoshida Y."/>
            <person name="Ohtoshi R."/>
            <person name="Malay A.D."/>
            <person name="Moran D.A.P."/>
            <person name="Tomita M."/>
            <person name="Numata K."/>
            <person name="Arakawa K."/>
        </authorList>
    </citation>
    <scope>NUCLEOTIDE SEQUENCE</scope>
</reference>
<keyword evidence="2" id="KW-1185">Reference proteome</keyword>
<evidence type="ECO:0000313" key="2">
    <source>
        <dbReference type="Proteomes" id="UP000887116"/>
    </source>
</evidence>
<dbReference type="AlphaFoldDB" id="A0A8X6L8W4"/>
<dbReference type="EMBL" id="BMAO01005339">
    <property type="protein sequence ID" value="GFR00805.1"/>
    <property type="molecule type" value="Genomic_DNA"/>
</dbReference>
<accession>A0A8X6L8W4</accession>
<organism evidence="1 2">
    <name type="scientific">Trichonephila clavata</name>
    <name type="common">Joro spider</name>
    <name type="synonym">Nephila clavata</name>
    <dbReference type="NCBI Taxonomy" id="2740835"/>
    <lineage>
        <taxon>Eukaryota</taxon>
        <taxon>Metazoa</taxon>
        <taxon>Ecdysozoa</taxon>
        <taxon>Arthropoda</taxon>
        <taxon>Chelicerata</taxon>
        <taxon>Arachnida</taxon>
        <taxon>Araneae</taxon>
        <taxon>Araneomorphae</taxon>
        <taxon>Entelegynae</taxon>
        <taxon>Araneoidea</taxon>
        <taxon>Nephilidae</taxon>
        <taxon>Trichonephila</taxon>
    </lineage>
</organism>
<name>A0A8X6L8W4_TRICU</name>
<gene>
    <name evidence="1" type="ORF">TNCT_90591</name>
</gene>
<dbReference type="Proteomes" id="UP000887116">
    <property type="component" value="Unassembled WGS sequence"/>
</dbReference>
<comment type="caution">
    <text evidence="1">The sequence shown here is derived from an EMBL/GenBank/DDBJ whole genome shotgun (WGS) entry which is preliminary data.</text>
</comment>
<proteinExistence type="predicted"/>
<sequence>MYWMCPSIVILFQKPFANSIPRQPNLGLLYQSSYRTSCSGMQLGADIRCNFSPNHKTVVEKTGYFRGQGKQIVSFFLFLDQNMPRISVQTISRLVNKYFSGLLRWQQFEHGPLAAEVSGTQIIGLVCVPR</sequence>
<evidence type="ECO:0000313" key="1">
    <source>
        <dbReference type="EMBL" id="GFR00805.1"/>
    </source>
</evidence>
<protein>
    <submittedName>
        <fullName evidence="1">Uncharacterized protein</fullName>
    </submittedName>
</protein>